<feature type="binding site" evidence="2">
    <location>
        <position position="63"/>
    </location>
    <ligand>
        <name>ATP</name>
        <dbReference type="ChEBI" id="CHEBI:30616"/>
    </ligand>
</feature>
<reference evidence="3" key="1">
    <citation type="submission" date="2022-01" db="EMBL/GenBank/DDBJ databases">
        <title>Lysobacter chinensis sp. nov., a bacterium isolated from cow dung compost.</title>
        <authorList>
            <person name="Liu Y."/>
        </authorList>
    </citation>
    <scope>NUCLEOTIDE SEQUENCE</scope>
    <source>
        <strain evidence="3">TLK-CK17</strain>
    </source>
</reference>
<dbReference type="GO" id="GO:0004141">
    <property type="term" value="F:dethiobiotin synthase activity"/>
    <property type="evidence" value="ECO:0007669"/>
    <property type="project" value="UniProtKB-EC"/>
</dbReference>
<evidence type="ECO:0000256" key="1">
    <source>
        <dbReference type="ARBA" id="ARBA00022756"/>
    </source>
</evidence>
<feature type="active site" evidence="2">
    <location>
        <position position="46"/>
    </location>
</feature>
<evidence type="ECO:0000256" key="2">
    <source>
        <dbReference type="HAMAP-Rule" id="MF_00336"/>
    </source>
</evidence>
<organism evidence="3 4">
    <name type="scientific">Marilutibacter chinensis</name>
    <dbReference type="NCBI Taxonomy" id="2912247"/>
    <lineage>
        <taxon>Bacteria</taxon>
        <taxon>Pseudomonadati</taxon>
        <taxon>Pseudomonadota</taxon>
        <taxon>Gammaproteobacteria</taxon>
        <taxon>Lysobacterales</taxon>
        <taxon>Lysobacteraceae</taxon>
        <taxon>Marilutibacter</taxon>
    </lineage>
</organism>
<dbReference type="Proteomes" id="UP001430796">
    <property type="component" value="Unassembled WGS sequence"/>
</dbReference>
<comment type="function">
    <text evidence="2">Catalyzes a mechanistically unusual reaction, the ATP-dependent insertion of CO2 between the N7 and N8 nitrogen atoms of 7,8-diaminopelargonic acid (DAPA, also called 7,8-diammoniononanoate) to form a ureido ring.</text>
</comment>
<keyword evidence="4" id="KW-1185">Reference proteome</keyword>
<dbReference type="PANTHER" id="PTHR43210:SF5">
    <property type="entry name" value="DETHIOBIOTIN SYNTHETASE"/>
    <property type="match status" value="1"/>
</dbReference>
<evidence type="ECO:0000313" key="4">
    <source>
        <dbReference type="Proteomes" id="UP001430796"/>
    </source>
</evidence>
<keyword evidence="2" id="KW-0547">Nucleotide-binding</keyword>
<dbReference type="EMBL" id="JAKJPO010000005">
    <property type="protein sequence ID" value="MCF7222325.1"/>
    <property type="molecule type" value="Genomic_DNA"/>
</dbReference>
<keyword evidence="1 2" id="KW-0093">Biotin biosynthesis</keyword>
<proteinExistence type="inferred from homology"/>
<dbReference type="SUPFAM" id="SSF52540">
    <property type="entry name" value="P-loop containing nucleoside triphosphate hydrolases"/>
    <property type="match status" value="1"/>
</dbReference>
<feature type="binding site" evidence="2">
    <location>
        <begin position="124"/>
        <end position="127"/>
    </location>
    <ligand>
        <name>ATP</name>
        <dbReference type="ChEBI" id="CHEBI:30616"/>
    </ligand>
</feature>
<dbReference type="NCBIfam" id="TIGR00347">
    <property type="entry name" value="bioD"/>
    <property type="match status" value="1"/>
</dbReference>
<keyword evidence="2" id="KW-0479">Metal-binding</keyword>
<comment type="subunit">
    <text evidence="2">Homodimer.</text>
</comment>
<keyword evidence="2" id="KW-0460">Magnesium</keyword>
<feature type="binding site" evidence="2">
    <location>
        <begin position="231"/>
        <end position="233"/>
    </location>
    <ligand>
        <name>ATP</name>
        <dbReference type="ChEBI" id="CHEBI:30616"/>
    </ligand>
</feature>
<protein>
    <recommendedName>
        <fullName evidence="2">ATP-dependent dethiobiotin synthetase BioD</fullName>
        <ecNumber evidence="2">6.3.3.3</ecNumber>
    </recommendedName>
    <alternativeName>
        <fullName evidence="2">DTB synthetase</fullName>
        <shortName evidence="2">DTBS</shortName>
    </alternativeName>
    <alternativeName>
        <fullName evidence="2">Dethiobiotin synthase</fullName>
    </alternativeName>
</protein>
<evidence type="ECO:0000313" key="3">
    <source>
        <dbReference type="EMBL" id="MCF7222325.1"/>
    </source>
</evidence>
<dbReference type="PANTHER" id="PTHR43210">
    <property type="entry name" value="DETHIOBIOTIN SYNTHETASE"/>
    <property type="match status" value="1"/>
</dbReference>
<comment type="cofactor">
    <cofactor evidence="2">
        <name>Mg(2+)</name>
        <dbReference type="ChEBI" id="CHEBI:18420"/>
    </cofactor>
</comment>
<keyword evidence="2" id="KW-0963">Cytoplasm</keyword>
<sequence length="253" mass="26088">MPEPAAVVRAPGLFVTGTDTGIGKSVASACLLHALRAQGLRASGMKPVASGCERTAEGWRNEDALLLQAASDPVPTYDDVNPYALPAPLAPELAATDAGVELELEPLLAAFGRLSRRADLVVVEGVGGWAAPLSATLDQADLVRALGAGAAVAMQETPQPERLAGLPVVLVVGLRLGCINHARLSARAIAADGLHLAGWIANGIDPDMQRADDNFRLLHARLPAPCLGRIPHLDDLGSLAAVALDVSPLLPST</sequence>
<dbReference type="Gene3D" id="3.40.50.300">
    <property type="entry name" value="P-loop containing nucleotide triphosphate hydrolases"/>
    <property type="match status" value="1"/>
</dbReference>
<gene>
    <name evidence="2 3" type="primary">bioD</name>
    <name evidence="3" type="ORF">L3V18_11085</name>
</gene>
<dbReference type="CDD" id="cd03109">
    <property type="entry name" value="DTBS"/>
    <property type="match status" value="1"/>
</dbReference>
<reference evidence="3" key="2">
    <citation type="submission" date="2022-01" db="EMBL/GenBank/DDBJ databases">
        <authorList>
            <person name="Zhou L.Y."/>
        </authorList>
    </citation>
    <scope>NUCLEOTIDE SEQUENCE</scope>
    <source>
        <strain evidence="3">TLK-CK17</strain>
    </source>
</reference>
<dbReference type="RefSeq" id="WP_237054880.1">
    <property type="nucleotide sequence ID" value="NZ_JAKJPO010000005.1"/>
</dbReference>
<dbReference type="HAMAP" id="MF_00336">
    <property type="entry name" value="BioD"/>
    <property type="match status" value="1"/>
</dbReference>
<comment type="caution">
    <text evidence="2">Lacks conserved residue(s) required for the propagation of feature annotation.</text>
</comment>
<dbReference type="Pfam" id="PF13500">
    <property type="entry name" value="AAA_26"/>
    <property type="match status" value="2"/>
</dbReference>
<feature type="binding site" evidence="2">
    <location>
        <begin position="21"/>
        <end position="26"/>
    </location>
    <ligand>
        <name>ATP</name>
        <dbReference type="ChEBI" id="CHEBI:30616"/>
    </ligand>
</feature>
<feature type="binding site" evidence="2">
    <location>
        <position position="50"/>
    </location>
    <ligand>
        <name>substrate</name>
    </ligand>
</feature>
<dbReference type="InterPro" id="IPR004472">
    <property type="entry name" value="DTB_synth_BioD"/>
</dbReference>
<feature type="binding site" evidence="2">
    <location>
        <position position="124"/>
    </location>
    <ligand>
        <name>Mg(2+)</name>
        <dbReference type="ChEBI" id="CHEBI:18420"/>
    </ligand>
</feature>
<accession>A0ABS9HTW1</accession>
<dbReference type="InterPro" id="IPR027417">
    <property type="entry name" value="P-loop_NTPase"/>
</dbReference>
<keyword evidence="2 3" id="KW-0436">Ligase</keyword>
<dbReference type="PIRSF" id="PIRSF006755">
    <property type="entry name" value="DTB_synth"/>
    <property type="match status" value="1"/>
</dbReference>
<feature type="binding site" evidence="2">
    <location>
        <position position="63"/>
    </location>
    <ligand>
        <name>Mg(2+)</name>
        <dbReference type="ChEBI" id="CHEBI:18420"/>
    </ligand>
</feature>
<comment type="catalytic activity">
    <reaction evidence="2">
        <text>(7R,8S)-7,8-diammoniononanoate + CO2 + ATP = (4R,5S)-dethiobiotin + ADP + phosphate + 3 H(+)</text>
        <dbReference type="Rhea" id="RHEA:15805"/>
        <dbReference type="ChEBI" id="CHEBI:15378"/>
        <dbReference type="ChEBI" id="CHEBI:16526"/>
        <dbReference type="ChEBI" id="CHEBI:30616"/>
        <dbReference type="ChEBI" id="CHEBI:43474"/>
        <dbReference type="ChEBI" id="CHEBI:149469"/>
        <dbReference type="ChEBI" id="CHEBI:149473"/>
        <dbReference type="ChEBI" id="CHEBI:456216"/>
        <dbReference type="EC" id="6.3.3.3"/>
    </reaction>
</comment>
<keyword evidence="2" id="KW-0067">ATP-binding</keyword>
<feature type="binding site" evidence="2">
    <location>
        <position position="25"/>
    </location>
    <ligand>
        <name>Mg(2+)</name>
        <dbReference type="ChEBI" id="CHEBI:18420"/>
    </ligand>
</feature>
<comment type="similarity">
    <text evidence="2">Belongs to the dethiobiotin synthetase family.</text>
</comment>
<name>A0ABS9HTW1_9GAMM</name>
<comment type="caution">
    <text evidence="3">The sequence shown here is derived from an EMBL/GenBank/DDBJ whole genome shotgun (WGS) entry which is preliminary data.</text>
</comment>
<dbReference type="EC" id="6.3.3.3" evidence="2"/>
<comment type="subcellular location">
    <subcellularLocation>
        <location evidence="2">Cytoplasm</location>
    </subcellularLocation>
</comment>
<comment type="pathway">
    <text evidence="2">Cofactor biosynthesis; biotin biosynthesis; biotin from 7,8-diaminononanoate: step 1/2.</text>
</comment>